<dbReference type="EMBL" id="CP043312">
    <property type="protein sequence ID" value="QEK39828.1"/>
    <property type="molecule type" value="Genomic_DNA"/>
</dbReference>
<dbReference type="NCBIfam" id="NF000582">
    <property type="entry name" value="PRK00006.1"/>
    <property type="match status" value="1"/>
</dbReference>
<dbReference type="KEGG" id="snay:FZC37_02750"/>
<dbReference type="GO" id="GO:0009245">
    <property type="term" value="P:lipid A biosynthetic process"/>
    <property type="evidence" value="ECO:0007669"/>
    <property type="project" value="UniProtKB-UniRule"/>
</dbReference>
<evidence type="ECO:0000313" key="10">
    <source>
        <dbReference type="EMBL" id="QEK39828.1"/>
    </source>
</evidence>
<protein>
    <recommendedName>
        <fullName evidence="9">3-hydroxyacyl-[acyl-carrier-protein] dehydratase FabZ</fullName>
        <ecNumber evidence="9">4.2.1.59</ecNumber>
    </recommendedName>
    <alternativeName>
        <fullName evidence="9">(3R)-hydroxymyristoyl-[acyl-carrier-protein] dehydratase</fullName>
        <shortName evidence="9">(3R)-hydroxymyristoyl-ACP dehydrase</shortName>
    </alternativeName>
    <alternativeName>
        <fullName evidence="9">Beta-hydroxyacyl-ACP dehydratase</fullName>
    </alternativeName>
</protein>
<organism evidence="10 11">
    <name type="scientific">Candidatus Sneabacter namystus</name>
    <dbReference type="NCBI Taxonomy" id="2601646"/>
    <lineage>
        <taxon>Bacteria</taxon>
        <taxon>Pseudomonadati</taxon>
        <taxon>Pseudomonadota</taxon>
        <taxon>Alphaproteobacteria</taxon>
        <taxon>Rickettsiales</taxon>
        <taxon>Rickettsiaceae</taxon>
        <taxon>Rickettsieae</taxon>
        <taxon>Candidatus Sneabacter</taxon>
    </lineage>
</organism>
<dbReference type="GO" id="GO:0005737">
    <property type="term" value="C:cytoplasm"/>
    <property type="evidence" value="ECO:0007669"/>
    <property type="project" value="UniProtKB-SubCell"/>
</dbReference>
<dbReference type="Proteomes" id="UP000323844">
    <property type="component" value="Chromosome"/>
</dbReference>
<comment type="function">
    <text evidence="8 9">Involved in unsaturated fatty acids biosynthesis. Catalyzes the dehydration of short chain beta-hydroxyacyl-ACPs and long chain saturated and unsaturated beta-hydroxyacyl-ACPs.</text>
</comment>
<keyword evidence="5 9" id="KW-0441">Lipid A biosynthesis</keyword>
<dbReference type="GO" id="GO:0019171">
    <property type="term" value="F:(3R)-hydroxyacyl-[acyl-carrier-protein] dehydratase activity"/>
    <property type="evidence" value="ECO:0007669"/>
    <property type="project" value="UniProtKB-EC"/>
</dbReference>
<comment type="similarity">
    <text evidence="2 9">Belongs to the thioester dehydratase family. FabZ subfamily.</text>
</comment>
<dbReference type="InterPro" id="IPR013114">
    <property type="entry name" value="FabA_FabZ"/>
</dbReference>
<dbReference type="NCBIfam" id="TIGR01750">
    <property type="entry name" value="fabZ"/>
    <property type="match status" value="1"/>
</dbReference>
<reference evidence="10 11" key="1">
    <citation type="submission" date="2019-08" db="EMBL/GenBank/DDBJ databases">
        <title>Highly reduced genomes of protist endosymbionts show evolutionary convergence.</title>
        <authorList>
            <person name="George E."/>
            <person name="Husnik F."/>
            <person name="Tashyreva D."/>
            <person name="Prokopchuk G."/>
            <person name="Horak A."/>
            <person name="Kwong W.K."/>
            <person name="Lukes J."/>
            <person name="Keeling P.J."/>
        </authorList>
    </citation>
    <scope>NUCLEOTIDE SEQUENCE [LARGE SCALE GENOMIC DNA]</scope>
    <source>
        <strain evidence="10">1621</strain>
    </source>
</reference>
<dbReference type="CDD" id="cd01288">
    <property type="entry name" value="FabZ"/>
    <property type="match status" value="1"/>
</dbReference>
<evidence type="ECO:0000256" key="8">
    <source>
        <dbReference type="ARBA" id="ARBA00025049"/>
    </source>
</evidence>
<name>A0A5C0UI91_9RICK</name>
<proteinExistence type="inferred from homology"/>
<keyword evidence="4 9" id="KW-0444">Lipid biosynthesis</keyword>
<evidence type="ECO:0000256" key="6">
    <source>
        <dbReference type="ARBA" id="ARBA00023098"/>
    </source>
</evidence>
<evidence type="ECO:0000256" key="7">
    <source>
        <dbReference type="ARBA" id="ARBA00023239"/>
    </source>
</evidence>
<keyword evidence="7 9" id="KW-0456">Lyase</keyword>
<gene>
    <name evidence="9 10" type="primary">fabZ</name>
    <name evidence="10" type="ORF">FZC37_02750</name>
</gene>
<dbReference type="AlphaFoldDB" id="A0A5C0UI91"/>
<comment type="catalytic activity">
    <reaction evidence="9">
        <text>a (3R)-hydroxyacyl-[ACP] = a (2E)-enoyl-[ACP] + H2O</text>
        <dbReference type="Rhea" id="RHEA:13097"/>
        <dbReference type="Rhea" id="RHEA-COMP:9925"/>
        <dbReference type="Rhea" id="RHEA-COMP:9945"/>
        <dbReference type="ChEBI" id="CHEBI:15377"/>
        <dbReference type="ChEBI" id="CHEBI:78784"/>
        <dbReference type="ChEBI" id="CHEBI:78827"/>
        <dbReference type="EC" id="4.2.1.59"/>
    </reaction>
</comment>
<keyword evidence="6 9" id="KW-0443">Lipid metabolism</keyword>
<evidence type="ECO:0000256" key="9">
    <source>
        <dbReference type="HAMAP-Rule" id="MF_00406"/>
    </source>
</evidence>
<dbReference type="Pfam" id="PF07977">
    <property type="entry name" value="FabA"/>
    <property type="match status" value="1"/>
</dbReference>
<keyword evidence="11" id="KW-1185">Reference proteome</keyword>
<evidence type="ECO:0000256" key="1">
    <source>
        <dbReference type="ARBA" id="ARBA00004496"/>
    </source>
</evidence>
<evidence type="ECO:0000256" key="3">
    <source>
        <dbReference type="ARBA" id="ARBA00022490"/>
    </source>
</evidence>
<evidence type="ECO:0000256" key="5">
    <source>
        <dbReference type="ARBA" id="ARBA00022556"/>
    </source>
</evidence>
<comment type="subcellular location">
    <subcellularLocation>
        <location evidence="1 9">Cytoplasm</location>
    </subcellularLocation>
</comment>
<dbReference type="OrthoDB" id="9772788at2"/>
<sequence length="147" mass="16376">MMKIEDIVQFVPHRWPFLLIDKVIEVQEGKYAKGIKNVTYNEQFFVGHFPNTPVMPGVLIIEAMAQLCCVLAKKTLITQNKIISNEDAVYLVGLNDVKFKRQVIPGDVITLEAHLSKQKGILWKFDTVAMVSNEKAATATISAATAS</sequence>
<evidence type="ECO:0000256" key="2">
    <source>
        <dbReference type="ARBA" id="ARBA00009174"/>
    </source>
</evidence>
<keyword evidence="3 9" id="KW-0963">Cytoplasm</keyword>
<dbReference type="EC" id="4.2.1.59" evidence="9"/>
<dbReference type="FunFam" id="3.10.129.10:FF:000001">
    <property type="entry name" value="3-hydroxyacyl-[acyl-carrier-protein] dehydratase FabZ"/>
    <property type="match status" value="1"/>
</dbReference>
<dbReference type="HAMAP" id="MF_00406">
    <property type="entry name" value="FabZ"/>
    <property type="match status" value="1"/>
</dbReference>
<evidence type="ECO:0000256" key="4">
    <source>
        <dbReference type="ARBA" id="ARBA00022516"/>
    </source>
</evidence>
<feature type="active site" evidence="9">
    <location>
        <position position="48"/>
    </location>
</feature>
<dbReference type="InterPro" id="IPR010084">
    <property type="entry name" value="FabZ"/>
</dbReference>
<dbReference type="GO" id="GO:0006633">
    <property type="term" value="P:fatty acid biosynthetic process"/>
    <property type="evidence" value="ECO:0007669"/>
    <property type="project" value="UniProtKB-UniRule"/>
</dbReference>
<accession>A0A5C0UI91</accession>
<dbReference type="SUPFAM" id="SSF54637">
    <property type="entry name" value="Thioesterase/thiol ester dehydrase-isomerase"/>
    <property type="match status" value="1"/>
</dbReference>
<evidence type="ECO:0000313" key="11">
    <source>
        <dbReference type="Proteomes" id="UP000323844"/>
    </source>
</evidence>
<dbReference type="PANTHER" id="PTHR30272">
    <property type="entry name" value="3-HYDROXYACYL-[ACYL-CARRIER-PROTEIN] DEHYDRATASE"/>
    <property type="match status" value="1"/>
</dbReference>
<dbReference type="RefSeq" id="WP_148952189.1">
    <property type="nucleotide sequence ID" value="NZ_CP043312.1"/>
</dbReference>
<dbReference type="InterPro" id="IPR029069">
    <property type="entry name" value="HotDog_dom_sf"/>
</dbReference>
<dbReference type="PANTHER" id="PTHR30272:SF1">
    <property type="entry name" value="3-HYDROXYACYL-[ACYL-CARRIER-PROTEIN] DEHYDRATASE"/>
    <property type="match status" value="1"/>
</dbReference>
<dbReference type="GO" id="GO:0016020">
    <property type="term" value="C:membrane"/>
    <property type="evidence" value="ECO:0007669"/>
    <property type="project" value="GOC"/>
</dbReference>
<dbReference type="Gene3D" id="3.10.129.10">
    <property type="entry name" value="Hotdog Thioesterase"/>
    <property type="match status" value="1"/>
</dbReference>